<organism evidence="3 4">
    <name type="scientific">Ferrovibrio xuzhouensis</name>
    <dbReference type="NCBI Taxonomy" id="1576914"/>
    <lineage>
        <taxon>Bacteria</taxon>
        <taxon>Pseudomonadati</taxon>
        <taxon>Pseudomonadota</taxon>
        <taxon>Alphaproteobacteria</taxon>
        <taxon>Rhodospirillales</taxon>
        <taxon>Rhodospirillaceae</taxon>
        <taxon>Ferrovibrio</taxon>
    </lineage>
</organism>
<dbReference type="SUPFAM" id="SSF56925">
    <property type="entry name" value="OMPA-like"/>
    <property type="match status" value="1"/>
</dbReference>
<protein>
    <submittedName>
        <fullName evidence="3">OmpW family protein</fullName>
    </submittedName>
</protein>
<comment type="caution">
    <text evidence="3">The sequence shown here is derived from an EMBL/GenBank/DDBJ whole genome shotgun (WGS) entry which is preliminary data.</text>
</comment>
<dbReference type="InterPro" id="IPR011250">
    <property type="entry name" value="OMP/PagP_B-barrel"/>
</dbReference>
<accession>A0ABV7VHK9</accession>
<feature type="chain" id="PRO_5046280058" evidence="2">
    <location>
        <begin position="28"/>
        <end position="228"/>
    </location>
</feature>
<dbReference type="Gene3D" id="2.40.160.20">
    <property type="match status" value="1"/>
</dbReference>
<evidence type="ECO:0000313" key="4">
    <source>
        <dbReference type="Proteomes" id="UP001595711"/>
    </source>
</evidence>
<dbReference type="EMBL" id="JBHRYJ010000002">
    <property type="protein sequence ID" value="MFC3676432.1"/>
    <property type="molecule type" value="Genomic_DNA"/>
</dbReference>
<evidence type="ECO:0000313" key="3">
    <source>
        <dbReference type="EMBL" id="MFC3676432.1"/>
    </source>
</evidence>
<dbReference type="PANTHER" id="PTHR36920">
    <property type="match status" value="1"/>
</dbReference>
<evidence type="ECO:0000256" key="1">
    <source>
        <dbReference type="ARBA" id="ARBA00009330"/>
    </source>
</evidence>
<keyword evidence="2" id="KW-0732">Signal</keyword>
<feature type="signal peptide" evidence="2">
    <location>
        <begin position="1"/>
        <end position="27"/>
    </location>
</feature>
<sequence>MVLSNFPPAARLAALAGAALLALGMAAGDAAAQAEPQSAGKSAGDIMVRGRVIGLLPDESSSVTVIGGDVDASNAWTGELDFSYFFTDHIAAELIAATTKHNMSVKNGTGGDTGLGNVWLLPPTLTLQYHFLPKSDFSPYLGAGVTYAVFYNEDVAAGLRKVDYDNAWGVAFQAGFDYRLTDRWYFNADVKKILLNTDVTVTTSNGTVIRADTDLDPWVVGVGLGYKF</sequence>
<reference evidence="4" key="1">
    <citation type="journal article" date="2019" name="Int. J. Syst. Evol. Microbiol.">
        <title>The Global Catalogue of Microorganisms (GCM) 10K type strain sequencing project: providing services to taxonomists for standard genome sequencing and annotation.</title>
        <authorList>
            <consortium name="The Broad Institute Genomics Platform"/>
            <consortium name="The Broad Institute Genome Sequencing Center for Infectious Disease"/>
            <person name="Wu L."/>
            <person name="Ma J."/>
        </authorList>
    </citation>
    <scope>NUCLEOTIDE SEQUENCE [LARGE SCALE GENOMIC DNA]</scope>
    <source>
        <strain evidence="4">KCTC 42182</strain>
    </source>
</reference>
<proteinExistence type="inferred from homology"/>
<dbReference type="RefSeq" id="WP_379727037.1">
    <property type="nucleotide sequence ID" value="NZ_JBHRYJ010000002.1"/>
</dbReference>
<dbReference type="InterPro" id="IPR005618">
    <property type="entry name" value="OMPW"/>
</dbReference>
<name>A0ABV7VHK9_9PROT</name>
<gene>
    <name evidence="3" type="ORF">ACFOOQ_12820</name>
</gene>
<keyword evidence="4" id="KW-1185">Reference proteome</keyword>
<comment type="similarity">
    <text evidence="1">Belongs to the OmpW/AlkL family.</text>
</comment>
<dbReference type="Proteomes" id="UP001595711">
    <property type="component" value="Unassembled WGS sequence"/>
</dbReference>
<dbReference type="PANTHER" id="PTHR36920:SF1">
    <property type="entry name" value="OUTER MEMBRANE PROTEIN W"/>
    <property type="match status" value="1"/>
</dbReference>
<dbReference type="Pfam" id="PF03922">
    <property type="entry name" value="OmpW"/>
    <property type="match status" value="1"/>
</dbReference>
<evidence type="ECO:0000256" key="2">
    <source>
        <dbReference type="SAM" id="SignalP"/>
    </source>
</evidence>